<feature type="coiled-coil region" evidence="1">
    <location>
        <begin position="1288"/>
        <end position="1431"/>
    </location>
</feature>
<keyword evidence="1" id="KW-0175">Coiled coil</keyword>
<feature type="coiled-coil region" evidence="1">
    <location>
        <begin position="398"/>
        <end position="517"/>
    </location>
</feature>
<feature type="domain" description="C2 NT-type" evidence="3">
    <location>
        <begin position="6"/>
        <end position="141"/>
    </location>
</feature>
<dbReference type="InterPro" id="IPR019448">
    <property type="entry name" value="NT-C2"/>
</dbReference>
<dbReference type="EMBL" id="JBJXBP010000002">
    <property type="protein sequence ID" value="KAL3844755.1"/>
    <property type="molecule type" value="Genomic_DNA"/>
</dbReference>
<proteinExistence type="predicted"/>
<evidence type="ECO:0000313" key="5">
    <source>
        <dbReference type="Proteomes" id="UP001634393"/>
    </source>
</evidence>
<feature type="coiled-coil region" evidence="1">
    <location>
        <begin position="1577"/>
        <end position="1611"/>
    </location>
</feature>
<reference evidence="4 5" key="1">
    <citation type="submission" date="2024-12" db="EMBL/GenBank/DDBJ databases">
        <title>The unique morphological basis and parallel evolutionary history of personate flowers in Penstemon.</title>
        <authorList>
            <person name="Depatie T.H."/>
            <person name="Wessinger C.A."/>
        </authorList>
    </citation>
    <scope>NUCLEOTIDE SEQUENCE [LARGE SCALE GENOMIC DNA]</scope>
    <source>
        <strain evidence="4">WTNN_2</strain>
        <tissue evidence="4">Leaf</tissue>
    </source>
</reference>
<comment type="caution">
    <text evidence="4">The sequence shown here is derived from an EMBL/GenBank/DDBJ whole genome shotgun (WGS) entry which is preliminary data.</text>
</comment>
<feature type="coiled-coil region" evidence="1">
    <location>
        <begin position="1089"/>
        <end position="1186"/>
    </location>
</feature>
<organism evidence="4 5">
    <name type="scientific">Penstemon smallii</name>
    <dbReference type="NCBI Taxonomy" id="265156"/>
    <lineage>
        <taxon>Eukaryota</taxon>
        <taxon>Viridiplantae</taxon>
        <taxon>Streptophyta</taxon>
        <taxon>Embryophyta</taxon>
        <taxon>Tracheophyta</taxon>
        <taxon>Spermatophyta</taxon>
        <taxon>Magnoliopsida</taxon>
        <taxon>eudicotyledons</taxon>
        <taxon>Gunneridae</taxon>
        <taxon>Pentapetalae</taxon>
        <taxon>asterids</taxon>
        <taxon>lamiids</taxon>
        <taxon>Lamiales</taxon>
        <taxon>Plantaginaceae</taxon>
        <taxon>Cheloneae</taxon>
        <taxon>Penstemon</taxon>
    </lineage>
</organism>
<sequence>MSRNSKWRLENTKVKVVFRLQFHATHIPQSGWDKLFISFISADSGKTTAKTTKANVRNGTCKWADPIYETTRLLQDSKSKQYEEKLYKIVVSMGSSRASILGEAIMNLADYVDAVKPSSVALPLHGCNFGTILHITVQLLTSKTGFREFEQQRELREGGLQSGVDNHHGESTTGKPYSEEITNDQIDKVSAKVKLKADSNDLSSVEEEVNMNEDYADSNSAAGFDGSSNTSESLNAEKHDIDCLKSHTSHSQSPLSENINNELAVAYEENNRLRVSLELAESSFYNLKLEVTSLENIADQLGTETQKFSHILAAEISSTEELAKEVSAMKSECLKFKDDVIKLRELNISPKVPLIETSDNQFVSKNGFGIDLCQPESILQHFNVVPPVSNVANPADIIDAMKTEIFDLVRELDEAKVEKEALTQKMSQMECYYEALVQELEENQKLMLGELQHLRNEHSTCLYTLSSSRVEMESMRQDMNQQMLQFANERSNLNALNEELERRATTSEAALRRARLNYSIAVDKLQKDLELLSSQVVSIFQTNESLIKQAFKLPSNPHVEEDQKLVQTRDIDDAKKLSYQKVEEELIDMYSENLNLDIYSKALQGSLLEANADITIMKKKMDELVKELELSTASQNELMVRLEKAKEDIYTLDEYKSSCISQCSDMALQNQLSQDKLESISEENHLLVQKLKDSETIIMEYTNYQSKFETCLAENAKLSLSLKELELENEKLQYEMSIVKENFMILKAESEEVVSSKKNLEENTIFVQDKLANLLESYNMHIGVLPNSDFLDYRSTELKDAILQLEEIQHDACGKIVQLTEENQNLEREKVIADEFLNAARSEIDAIKQKFKSDIQGMEIKLNVSNTLVGKLQAEIESVASKLQFSSEIEEKYAQQNTILLADLVLLEDQMQELTCKNGHVSREISGLDALDEELGTSKSTITELIHDKQKLAMSLKDKTEECVKLASNVNSLEEDFRILNHELCMEKGYKDDLEGKVRDLTFQLNKNNDKLLDFEQEKVELLHVRKLASDLEVEKSRLAHLLSQQNLLIENLQNKISCQESQLLEMHEYSMAADVKLAYFANQYETFIEELLQQLTSSEGCLMELQKRYHDLEAISNSCIVNETHWSEEKADLLRNLESLRSDLEVSEAQNKLLSDSNNDIKDQNEKMESEIEKLKKLIIDAEEEIIFLAVSKEELEILVIVLKGKLIENFADIEEYKDEVMMLCTQCNQLSRKLSEQVLKTEEFKNFCTHLKELKDKAEAECNLSREKREGPPVAVQDSLRIAFIKEQCETKVQELKQQLSICQKHGEDMLLKLQDAIDEIEDRKKSEAVNLKRNDELSLKLLELETELQSVVTEKREKINSYDRTKAELECALLSLECCKEEKEKLEASLREFEAEKSELANELSLVKEQLENSILAGQSQLQIAEDTTSKGMNQIHEELVTGESPKSNGNNLAVNGESFGAQILRSSMEHLHEELRKMKHENTSHHQNHDGRDLLIPEREIMQLHKANEELGSMFPSFNEISGDGNALERVLALEIELAEALKAKNKSNIQFQSSFLKQHSNEEAVLKSFRNINELIEEMLELKGRHASLEAELRDMHDRYSELSLQFAEVEGERQKLKMTLKNVRSSKKLLTLNRSSSDIVMDHAT</sequence>
<protein>
    <recommendedName>
        <fullName evidence="3">C2 NT-type domain-containing protein</fullName>
    </recommendedName>
</protein>
<dbReference type="Proteomes" id="UP001634393">
    <property type="component" value="Unassembled WGS sequence"/>
</dbReference>
<evidence type="ECO:0000313" key="4">
    <source>
        <dbReference type="EMBL" id="KAL3844755.1"/>
    </source>
</evidence>
<feature type="coiled-coil region" evidence="1">
    <location>
        <begin position="715"/>
        <end position="742"/>
    </location>
</feature>
<name>A0ABD3U711_9LAMI</name>
<keyword evidence="5" id="KW-1185">Reference proteome</keyword>
<dbReference type="PROSITE" id="PS51840">
    <property type="entry name" value="C2_NT"/>
    <property type="match status" value="1"/>
</dbReference>
<gene>
    <name evidence="4" type="ORF">ACJIZ3_002158</name>
</gene>
<evidence type="ECO:0000259" key="3">
    <source>
        <dbReference type="PROSITE" id="PS51840"/>
    </source>
</evidence>
<evidence type="ECO:0000256" key="1">
    <source>
        <dbReference type="SAM" id="Coils"/>
    </source>
</evidence>
<evidence type="ECO:0000256" key="2">
    <source>
        <dbReference type="SAM" id="MobiDB-lite"/>
    </source>
</evidence>
<dbReference type="Pfam" id="PF10358">
    <property type="entry name" value="NT-C2"/>
    <property type="match status" value="1"/>
</dbReference>
<feature type="region of interest" description="Disordered" evidence="2">
    <location>
        <begin position="156"/>
        <end position="178"/>
    </location>
</feature>
<dbReference type="PANTHER" id="PTHR34452:SF1">
    <property type="entry name" value="SPORULATION-SPECIFIC PROTEIN"/>
    <property type="match status" value="1"/>
</dbReference>
<accession>A0ABD3U711</accession>
<dbReference type="PANTHER" id="PTHR34452">
    <property type="entry name" value="MYOSIN HEAVY CHAIN-RELATED PROTEIN"/>
    <property type="match status" value="1"/>
</dbReference>